<comment type="subcellular location">
    <subcellularLocation>
        <location evidence="1">Host membrane</location>
    </subcellularLocation>
</comment>
<dbReference type="GO" id="GO:0033644">
    <property type="term" value="C:host cell membrane"/>
    <property type="evidence" value="ECO:0007669"/>
    <property type="project" value="UniProtKB-SubCell"/>
</dbReference>
<keyword evidence="5" id="KW-1133">Transmembrane helix</keyword>
<dbReference type="Proteomes" id="UP000515465">
    <property type="component" value="Plasmid p_1"/>
</dbReference>
<dbReference type="InterPro" id="IPR006972">
    <property type="entry name" value="BipB-like_C"/>
</dbReference>
<dbReference type="Pfam" id="PF04888">
    <property type="entry name" value="SseC"/>
    <property type="match status" value="1"/>
</dbReference>
<reference evidence="8" key="1">
    <citation type="journal article" date="2020" name="Mol. Plant Microbe">
        <title>Rhizobial microsymbionts of the narrowly endemic Oxytropis species growing in Kamchatka are characterized by significant genetic diversity and possess a set of genes that are associated with T3SS and T6SS secretion systems and can affect the development of symbiosis.</title>
        <authorList>
            <person name="Safronova V."/>
            <person name="Guro P."/>
            <person name="Sazanova A."/>
            <person name="Kuznetsova I."/>
            <person name="Belimov A."/>
            <person name="Yakubov V."/>
            <person name="Chirak E."/>
            <person name="Afonin A."/>
            <person name="Gogolev Y."/>
            <person name="Andronov E."/>
            <person name="Tikhonovich I."/>
        </authorList>
    </citation>
    <scope>NUCLEOTIDE SEQUENCE [LARGE SCALE GENOMIC DNA]</scope>
    <source>
        <strain evidence="8">583</strain>
        <plasmid evidence="8">p_1</plasmid>
    </source>
</reference>
<evidence type="ECO:0000256" key="1">
    <source>
        <dbReference type="ARBA" id="ARBA00004551"/>
    </source>
</evidence>
<evidence type="ECO:0000256" key="2">
    <source>
        <dbReference type="ARBA" id="ARBA00022870"/>
    </source>
</evidence>
<evidence type="ECO:0000256" key="3">
    <source>
        <dbReference type="ARBA" id="ARBA00023026"/>
    </source>
</evidence>
<keyword evidence="2" id="KW-1043">Host membrane</keyword>
<keyword evidence="3" id="KW-0843">Virulence</keyword>
<evidence type="ECO:0000259" key="6">
    <source>
        <dbReference type="Pfam" id="PF04888"/>
    </source>
</evidence>
<organism evidence="7 8">
    <name type="scientific">Mesorhizobium huakuii</name>
    <dbReference type="NCBI Taxonomy" id="28104"/>
    <lineage>
        <taxon>Bacteria</taxon>
        <taxon>Pseudomonadati</taxon>
        <taxon>Pseudomonadota</taxon>
        <taxon>Alphaproteobacteria</taxon>
        <taxon>Hyphomicrobiales</taxon>
        <taxon>Phyllobacteriaceae</taxon>
        <taxon>Mesorhizobium</taxon>
    </lineage>
</organism>
<dbReference type="RefSeq" id="WP_183455425.1">
    <property type="nucleotide sequence ID" value="NZ_CP050299.1"/>
</dbReference>
<name>A0A7G6T5V6_9HYPH</name>
<proteinExistence type="inferred from homology"/>
<evidence type="ECO:0000313" key="7">
    <source>
        <dbReference type="EMBL" id="QND62138.1"/>
    </source>
</evidence>
<dbReference type="AlphaFoldDB" id="A0A7G6T5V6"/>
<keyword evidence="5" id="KW-0812">Transmembrane</keyword>
<geneLocation type="plasmid" evidence="7 8">
    <name>p_1</name>
</geneLocation>
<keyword evidence="7" id="KW-0614">Plasmid</keyword>
<feature type="transmembrane region" description="Helical" evidence="5">
    <location>
        <begin position="193"/>
        <end position="218"/>
    </location>
</feature>
<evidence type="ECO:0000313" key="8">
    <source>
        <dbReference type="Proteomes" id="UP000515465"/>
    </source>
</evidence>
<keyword evidence="5" id="KW-0472">Membrane</keyword>
<accession>A0A7G6T5V6</accession>
<evidence type="ECO:0000256" key="4">
    <source>
        <dbReference type="ARBA" id="ARBA00035640"/>
    </source>
</evidence>
<dbReference type="EMBL" id="CP050299">
    <property type="protein sequence ID" value="QND62138.1"/>
    <property type="molecule type" value="Genomic_DNA"/>
</dbReference>
<evidence type="ECO:0000256" key="5">
    <source>
        <dbReference type="SAM" id="Phobius"/>
    </source>
</evidence>
<feature type="domain" description="Translocator protein BipB-like C-terminal" evidence="6">
    <location>
        <begin position="71"/>
        <end position="241"/>
    </location>
</feature>
<comment type="similarity">
    <text evidence="4">Belongs to the SctE/SipB/YopB family.</text>
</comment>
<feature type="transmembrane region" description="Helical" evidence="5">
    <location>
        <begin position="130"/>
        <end position="161"/>
    </location>
</feature>
<protein>
    <submittedName>
        <fullName evidence="7">Type III secretion system translocon subunit SctE</fullName>
    </submittedName>
</protein>
<sequence length="339" mass="35053">MHNVSMTEAIGGMLLKAGVLTQVDAPLSNFSAGFSKSGAELALPPVSGGAPASDAVPMLPPPRAFDAMELAAKFLALKMKMADGQAAAGMEDIRHRGELQKQQNEKIARNIIDAAEKLREAKKSSSAARIFGWIAVALSVVAAVVTGGIFAFSAAAVAVAVGTLTETGVIERMTQAIAKSLIEDQGMAEDCAVIWASIITALIILASSAACMVGAGAVSGGWNAVTSIATKITSQGDKLAKIANVSQRLATAALAGEGTASAAESCAGLVSGIFKYQATNARVETLDIRKFLGRLAQLQEDEMARIQELVVGIKTMTQRVVDAIEAQCRSASTVIRHIG</sequence>
<gene>
    <name evidence="7" type="primary">sctE</name>
    <name evidence="7" type="ORF">HB778_39385</name>
</gene>